<evidence type="ECO:0000313" key="2">
    <source>
        <dbReference type="Proteomes" id="UP000199312"/>
    </source>
</evidence>
<reference evidence="2" key="1">
    <citation type="submission" date="2016-10" db="EMBL/GenBank/DDBJ databases">
        <authorList>
            <person name="Varghese N."/>
            <person name="Submissions S."/>
        </authorList>
    </citation>
    <scope>NUCLEOTIDE SEQUENCE [LARGE SCALE GENOMIC DNA]</scope>
    <source>
        <strain evidence="2">DSM 24450</strain>
    </source>
</reference>
<dbReference type="RefSeq" id="WP_090222162.1">
    <property type="nucleotide sequence ID" value="NZ_FOZP01000001.1"/>
</dbReference>
<name>A0A1I6NS67_9FLAO</name>
<gene>
    <name evidence="1" type="ORF">SAMN04488006_0475</name>
</gene>
<dbReference type="EMBL" id="FOZP01000001">
    <property type="protein sequence ID" value="SFS30715.1"/>
    <property type="molecule type" value="Genomic_DNA"/>
</dbReference>
<dbReference type="STRING" id="593133.SAMN04488006_0475"/>
<organism evidence="1 2">
    <name type="scientific">Lutibacter maritimus</name>
    <dbReference type="NCBI Taxonomy" id="593133"/>
    <lineage>
        <taxon>Bacteria</taxon>
        <taxon>Pseudomonadati</taxon>
        <taxon>Bacteroidota</taxon>
        <taxon>Flavobacteriia</taxon>
        <taxon>Flavobacteriales</taxon>
        <taxon>Flavobacteriaceae</taxon>
        <taxon>Lutibacter</taxon>
    </lineage>
</organism>
<sequence>MKEIVLAFYIGQIVYLKTDLEQEKYFVTGIEIRQTGVKYFISSKGYESAVYDFELTKDQNVLVKLGID</sequence>
<evidence type="ECO:0000313" key="1">
    <source>
        <dbReference type="EMBL" id="SFS30715.1"/>
    </source>
</evidence>
<proteinExistence type="predicted"/>
<dbReference type="AlphaFoldDB" id="A0A1I6NS67"/>
<dbReference type="OrthoDB" id="1450892at2"/>
<protein>
    <submittedName>
        <fullName evidence="1">Uncharacterized protein</fullName>
    </submittedName>
</protein>
<dbReference type="Proteomes" id="UP000199312">
    <property type="component" value="Unassembled WGS sequence"/>
</dbReference>
<accession>A0A1I6NS67</accession>
<keyword evidence="2" id="KW-1185">Reference proteome</keyword>